<sequence>MRYAAIVLAAGFSRRFGGDKRLACIDGEPMLLATLRNLQLALAGNCRADLQVVLRARDAVVGSMLMGLVREQPGCLARAPVWPVGMGVSIAAGLDVLLERGCRPDAVAVCLADMPFVRPETLRYLLLAATAETICLPVYGGRRGHPVVFGKAFFAELSKLRGRRGAEKILRAHPQAVRELVVEDPGVSLDIDRPEDFHAAARRDPAGRTGTALDTAEDVLLAPPWG</sequence>
<feature type="domain" description="MobA-like NTP transferase" evidence="2">
    <location>
        <begin position="5"/>
        <end position="174"/>
    </location>
</feature>
<evidence type="ECO:0000313" key="4">
    <source>
        <dbReference type="Proteomes" id="UP000198658"/>
    </source>
</evidence>
<reference evidence="4" key="1">
    <citation type="submission" date="2016-10" db="EMBL/GenBank/DDBJ databases">
        <authorList>
            <person name="Varghese N."/>
            <person name="Submissions S."/>
        </authorList>
    </citation>
    <scope>NUCLEOTIDE SEQUENCE [LARGE SCALE GENOMIC DNA]</scope>
    <source>
        <strain evidence="4">CGMCC 1.10657</strain>
    </source>
</reference>
<dbReference type="InterPro" id="IPR029044">
    <property type="entry name" value="Nucleotide-diphossugar_trans"/>
</dbReference>
<dbReference type="Pfam" id="PF12804">
    <property type="entry name" value="NTP_transf_3"/>
    <property type="match status" value="1"/>
</dbReference>
<dbReference type="EMBL" id="FNQO01000001">
    <property type="protein sequence ID" value="SDZ75193.1"/>
    <property type="molecule type" value="Genomic_DNA"/>
</dbReference>
<dbReference type="PANTHER" id="PTHR43777:SF1">
    <property type="entry name" value="MOLYBDENUM COFACTOR CYTIDYLYLTRANSFERASE"/>
    <property type="match status" value="1"/>
</dbReference>
<dbReference type="AlphaFoldDB" id="A0A1H3VK64"/>
<dbReference type="InterPro" id="IPR025877">
    <property type="entry name" value="MobA-like_NTP_Trfase"/>
</dbReference>
<dbReference type="PANTHER" id="PTHR43777">
    <property type="entry name" value="MOLYBDENUM COFACTOR CYTIDYLYLTRANSFERASE"/>
    <property type="match status" value="1"/>
</dbReference>
<evidence type="ECO:0000256" key="1">
    <source>
        <dbReference type="ARBA" id="ARBA00022842"/>
    </source>
</evidence>
<keyword evidence="1" id="KW-0460">Magnesium</keyword>
<dbReference type="Gene3D" id="3.90.550.10">
    <property type="entry name" value="Spore Coat Polysaccharide Biosynthesis Protein SpsA, Chain A"/>
    <property type="match status" value="1"/>
</dbReference>
<gene>
    <name evidence="3" type="ORF">SAMN05216562_0023</name>
</gene>
<dbReference type="STRING" id="658218.SAMN05216562_0023"/>
<organism evidence="3 4">
    <name type="scientific">Microbulbifer marinus</name>
    <dbReference type="NCBI Taxonomy" id="658218"/>
    <lineage>
        <taxon>Bacteria</taxon>
        <taxon>Pseudomonadati</taxon>
        <taxon>Pseudomonadota</taxon>
        <taxon>Gammaproteobacteria</taxon>
        <taxon>Cellvibrionales</taxon>
        <taxon>Microbulbiferaceae</taxon>
        <taxon>Microbulbifer</taxon>
    </lineage>
</organism>
<keyword evidence="4" id="KW-1185">Reference proteome</keyword>
<dbReference type="Proteomes" id="UP000198658">
    <property type="component" value="Unassembled WGS sequence"/>
</dbReference>
<proteinExistence type="predicted"/>
<dbReference type="GO" id="GO:0016779">
    <property type="term" value="F:nucleotidyltransferase activity"/>
    <property type="evidence" value="ECO:0007669"/>
    <property type="project" value="UniProtKB-KW"/>
</dbReference>
<evidence type="ECO:0000259" key="2">
    <source>
        <dbReference type="Pfam" id="PF12804"/>
    </source>
</evidence>
<protein>
    <submittedName>
        <fullName evidence="3">Molybdenum cofactor cytidylyltransferase</fullName>
    </submittedName>
</protein>
<accession>A0A1H3VK64</accession>
<evidence type="ECO:0000313" key="3">
    <source>
        <dbReference type="EMBL" id="SDZ75193.1"/>
    </source>
</evidence>
<dbReference type="CDD" id="cd04182">
    <property type="entry name" value="GT_2_like_f"/>
    <property type="match status" value="1"/>
</dbReference>
<keyword evidence="3" id="KW-0808">Transferase</keyword>
<dbReference type="SUPFAM" id="SSF53448">
    <property type="entry name" value="Nucleotide-diphospho-sugar transferases"/>
    <property type="match status" value="1"/>
</dbReference>
<keyword evidence="3" id="KW-0548">Nucleotidyltransferase</keyword>
<name>A0A1H3VK64_9GAMM</name>